<dbReference type="GO" id="GO:0000155">
    <property type="term" value="F:phosphorelay sensor kinase activity"/>
    <property type="evidence" value="ECO:0007669"/>
    <property type="project" value="InterPro"/>
</dbReference>
<feature type="domain" description="PAS" evidence="2">
    <location>
        <begin position="108"/>
        <end position="151"/>
    </location>
</feature>
<dbReference type="InterPro" id="IPR036097">
    <property type="entry name" value="HisK_dim/P_sf"/>
</dbReference>
<keyword evidence="1" id="KW-0812">Transmembrane</keyword>
<dbReference type="AlphaFoldDB" id="A0A2U1SUS1"/>
<dbReference type="RefSeq" id="WP_158271731.1">
    <property type="nucleotide sequence ID" value="NZ_BGJY01000001.1"/>
</dbReference>
<evidence type="ECO:0000259" key="2">
    <source>
        <dbReference type="PROSITE" id="PS50112"/>
    </source>
</evidence>
<dbReference type="SUPFAM" id="SSF55785">
    <property type="entry name" value="PYP-like sensor domain (PAS domain)"/>
    <property type="match status" value="1"/>
</dbReference>
<feature type="transmembrane region" description="Helical" evidence="1">
    <location>
        <begin position="43"/>
        <end position="66"/>
    </location>
</feature>
<organism evidence="3 4">
    <name type="scientific">Methylosinus sporium</name>
    <dbReference type="NCBI Taxonomy" id="428"/>
    <lineage>
        <taxon>Bacteria</taxon>
        <taxon>Pseudomonadati</taxon>
        <taxon>Pseudomonadota</taxon>
        <taxon>Alphaproteobacteria</taxon>
        <taxon>Hyphomicrobiales</taxon>
        <taxon>Methylocystaceae</taxon>
        <taxon>Methylosinus</taxon>
    </lineage>
</organism>
<dbReference type="NCBIfam" id="TIGR00229">
    <property type="entry name" value="sensory_box"/>
    <property type="match status" value="1"/>
</dbReference>
<proteinExistence type="predicted"/>
<evidence type="ECO:0000256" key="1">
    <source>
        <dbReference type="SAM" id="Phobius"/>
    </source>
</evidence>
<accession>A0A2U1SUS1</accession>
<protein>
    <recommendedName>
        <fullName evidence="2">PAS domain-containing protein</fullName>
    </recommendedName>
</protein>
<keyword evidence="1" id="KW-1133">Transmembrane helix</keyword>
<dbReference type="OrthoDB" id="341208at2"/>
<dbReference type="PROSITE" id="PS50112">
    <property type="entry name" value="PAS"/>
    <property type="match status" value="1"/>
</dbReference>
<dbReference type="Proteomes" id="UP000245137">
    <property type="component" value="Unassembled WGS sequence"/>
</dbReference>
<sequence>MRRPIGFGATLAAIVALARFALEATIGTQVASASFCVAMQFAALVGGLAAVGSAALASGLLAQIFFEALDASALAGLAIAFVLAILTAVIVDALRLRSRGDARADRCADEALRALWESGPIGAFCWGVGGEVTEANDEFLRMTGYGRDDLMAGRIDWRKATRLRSPAASATETEFARRDGASVRMRLRFVALDEGRARGVAFAQDVAETQELRRRAERSGALAREAVGFAHDVNQPLTAAAAYLQAARRRATLGGGAGSEEQLAAMDRAGAQLHRAARLVAEWRELCAREAQASIALHAAICDAWERVRLDCGDSVRAELRLLAERDLVIGDPLQIERALVDLMRAAVAAALAAPHSGLIVATSASGDAIAVEIYFVGALSTETGGAAFELTLPLIAEPCG</sequence>
<dbReference type="Gene3D" id="1.10.287.130">
    <property type="match status" value="1"/>
</dbReference>
<evidence type="ECO:0000313" key="4">
    <source>
        <dbReference type="Proteomes" id="UP000245137"/>
    </source>
</evidence>
<name>A0A2U1SUS1_METSR</name>
<dbReference type="Gene3D" id="3.30.450.20">
    <property type="entry name" value="PAS domain"/>
    <property type="match status" value="1"/>
</dbReference>
<dbReference type="SUPFAM" id="SSF47384">
    <property type="entry name" value="Homodimeric domain of signal transducing histidine kinase"/>
    <property type="match status" value="1"/>
</dbReference>
<gene>
    <name evidence="3" type="ORF">C5689_02175</name>
</gene>
<evidence type="ECO:0000313" key="3">
    <source>
        <dbReference type="EMBL" id="PWB95357.1"/>
    </source>
</evidence>
<feature type="transmembrane region" description="Helical" evidence="1">
    <location>
        <begin position="73"/>
        <end position="91"/>
    </location>
</feature>
<dbReference type="InterPro" id="IPR035965">
    <property type="entry name" value="PAS-like_dom_sf"/>
</dbReference>
<reference evidence="3 4" key="1">
    <citation type="journal article" date="2018" name="Appl. Microbiol. Biotechnol.">
        <title>Co-cultivation of the strictly anaerobic methanogen Methanosarcina barkeri with aerobic methanotrophs in an oxygen-limited membrane bioreactor.</title>
        <authorList>
            <person name="In 't Zandt M.H."/>
            <person name="van den Bosch T.J.M."/>
            <person name="Rijkers R."/>
            <person name="van Kessel M.A.H.J."/>
            <person name="Jetten M.S.M."/>
            <person name="Welte C.U."/>
        </authorList>
    </citation>
    <scope>NUCLEOTIDE SEQUENCE [LARGE SCALE GENOMIC DNA]</scope>
    <source>
        <strain evidence="3 4">DSM 17706</strain>
    </source>
</reference>
<dbReference type="EMBL" id="PUIV01000002">
    <property type="protein sequence ID" value="PWB95357.1"/>
    <property type="molecule type" value="Genomic_DNA"/>
</dbReference>
<keyword evidence="4" id="KW-1185">Reference proteome</keyword>
<keyword evidence="1" id="KW-0472">Membrane</keyword>
<dbReference type="InterPro" id="IPR000014">
    <property type="entry name" value="PAS"/>
</dbReference>
<comment type="caution">
    <text evidence="3">The sequence shown here is derived from an EMBL/GenBank/DDBJ whole genome shotgun (WGS) entry which is preliminary data.</text>
</comment>